<evidence type="ECO:0000256" key="1">
    <source>
        <dbReference type="SAM" id="MobiDB-lite"/>
    </source>
</evidence>
<name>A0AAV9XHN9_9PEZI</name>
<organism evidence="2 3">
    <name type="scientific">Orbilia ellipsospora</name>
    <dbReference type="NCBI Taxonomy" id="2528407"/>
    <lineage>
        <taxon>Eukaryota</taxon>
        <taxon>Fungi</taxon>
        <taxon>Dikarya</taxon>
        <taxon>Ascomycota</taxon>
        <taxon>Pezizomycotina</taxon>
        <taxon>Orbiliomycetes</taxon>
        <taxon>Orbiliales</taxon>
        <taxon>Orbiliaceae</taxon>
        <taxon>Orbilia</taxon>
    </lineage>
</organism>
<gene>
    <name evidence="2" type="ORF">TWF694_007249</name>
</gene>
<proteinExistence type="predicted"/>
<keyword evidence="3" id="KW-1185">Reference proteome</keyword>
<dbReference type="Proteomes" id="UP001365542">
    <property type="component" value="Unassembled WGS sequence"/>
</dbReference>
<dbReference type="EMBL" id="JAVHJO010000003">
    <property type="protein sequence ID" value="KAK6541438.1"/>
    <property type="molecule type" value="Genomic_DNA"/>
</dbReference>
<accession>A0AAV9XHN9</accession>
<feature type="region of interest" description="Disordered" evidence="1">
    <location>
        <begin position="52"/>
        <end position="71"/>
    </location>
</feature>
<reference evidence="2 3" key="1">
    <citation type="submission" date="2019-10" db="EMBL/GenBank/DDBJ databases">
        <authorList>
            <person name="Palmer J.M."/>
        </authorList>
    </citation>
    <scope>NUCLEOTIDE SEQUENCE [LARGE SCALE GENOMIC DNA]</scope>
    <source>
        <strain evidence="2 3">TWF694</strain>
    </source>
</reference>
<feature type="region of interest" description="Disordered" evidence="1">
    <location>
        <begin position="116"/>
        <end position="143"/>
    </location>
</feature>
<feature type="compositionally biased region" description="Polar residues" evidence="1">
    <location>
        <begin position="126"/>
        <end position="138"/>
    </location>
</feature>
<evidence type="ECO:0000313" key="3">
    <source>
        <dbReference type="Proteomes" id="UP001365542"/>
    </source>
</evidence>
<comment type="caution">
    <text evidence="2">The sequence shown here is derived from an EMBL/GenBank/DDBJ whole genome shotgun (WGS) entry which is preliminary data.</text>
</comment>
<dbReference type="AlphaFoldDB" id="A0AAV9XHN9"/>
<sequence>MDVIQAQNIGEASDGSTANFIMDLIGYSPALLDVPDDTDDFINLQMQRPKCIMPSNTPKKRNRPSDNINDDIQIGVSKRHCNYNSAISASEFSDPKDLFLNAPSDKDREYGEGLFPIHRTKEGDTLETSSRPQPNLVSSDHKNNQDIEFIEMPDSLHTPNGPTSSNSFPQISQMHSGLSYNEKISLFNRLLDGLAEDSDSIIENGERITKYAESMKGILTKNKGKLELEMNCPCSSTHENGKACICSANTPNSVANSPMFSKFLELNGGAKDNAKINSKCAAVIKCDSFDAKRGRSDLIPRAQSLRPERQACSPLSPQDFKIHTQERKIKVPRREEKLLKQAIREILLPVDELAVLVSKRYENLKEDKPLCPMEPKTVELILRQYGYVICED</sequence>
<evidence type="ECO:0000313" key="2">
    <source>
        <dbReference type="EMBL" id="KAK6541438.1"/>
    </source>
</evidence>
<protein>
    <submittedName>
        <fullName evidence="2">Uncharacterized protein</fullName>
    </submittedName>
</protein>